<evidence type="ECO:0000313" key="4">
    <source>
        <dbReference type="Proteomes" id="UP000694843"/>
    </source>
</evidence>
<dbReference type="KEGG" id="hazt:108666368"/>
<keyword evidence="4" id="KW-1185">Reference proteome</keyword>
<feature type="compositionally biased region" description="Low complexity" evidence="2">
    <location>
        <begin position="330"/>
        <end position="346"/>
    </location>
</feature>
<dbReference type="AlphaFoldDB" id="A0A8B7N4E1"/>
<evidence type="ECO:0000256" key="2">
    <source>
        <dbReference type="SAM" id="MobiDB-lite"/>
    </source>
</evidence>
<feature type="compositionally biased region" description="Acidic residues" evidence="2">
    <location>
        <begin position="300"/>
        <end position="310"/>
    </location>
</feature>
<feature type="region of interest" description="Disordered" evidence="2">
    <location>
        <begin position="1089"/>
        <end position="1180"/>
    </location>
</feature>
<feature type="compositionally biased region" description="Basic and acidic residues" evidence="2">
    <location>
        <begin position="311"/>
        <end position="328"/>
    </location>
</feature>
<feature type="region of interest" description="Disordered" evidence="2">
    <location>
        <begin position="426"/>
        <end position="456"/>
    </location>
</feature>
<evidence type="ECO:0000256" key="1">
    <source>
        <dbReference type="ARBA" id="ARBA00007549"/>
    </source>
</evidence>
<feature type="region of interest" description="Disordered" evidence="2">
    <location>
        <begin position="661"/>
        <end position="680"/>
    </location>
</feature>
<feature type="compositionally biased region" description="Low complexity" evidence="2">
    <location>
        <begin position="41"/>
        <end position="50"/>
    </location>
</feature>
<feature type="region of interest" description="Disordered" evidence="2">
    <location>
        <begin position="297"/>
        <end position="359"/>
    </location>
</feature>
<feature type="region of interest" description="Disordered" evidence="2">
    <location>
        <begin position="510"/>
        <end position="546"/>
    </location>
</feature>
<dbReference type="InterPro" id="IPR059029">
    <property type="entry name" value="FAM13A_dom"/>
</dbReference>
<accession>A0A8B7N4E1</accession>
<feature type="region of interest" description="Disordered" evidence="2">
    <location>
        <begin position="685"/>
        <end position="795"/>
    </location>
</feature>
<feature type="compositionally biased region" description="Basic and acidic residues" evidence="2">
    <location>
        <begin position="1089"/>
        <end position="1099"/>
    </location>
</feature>
<proteinExistence type="inferred from homology"/>
<comment type="similarity">
    <text evidence="1">Belongs to the FAM13 family.</text>
</comment>
<dbReference type="Gene3D" id="1.10.555.10">
    <property type="entry name" value="Rho GTPase activation protein"/>
    <property type="match status" value="1"/>
</dbReference>
<dbReference type="RefSeq" id="XP_018008711.1">
    <property type="nucleotide sequence ID" value="XM_018153222.2"/>
</dbReference>
<dbReference type="PANTHER" id="PTHR15904:SF17">
    <property type="entry name" value="RHO-GAP DOMAIN-CONTAINING PROTEIN"/>
    <property type="match status" value="1"/>
</dbReference>
<evidence type="ECO:0000313" key="5">
    <source>
        <dbReference type="RefSeq" id="XP_018008711.1"/>
    </source>
</evidence>
<feature type="compositionally biased region" description="Basic residues" evidence="2">
    <location>
        <begin position="705"/>
        <end position="721"/>
    </location>
</feature>
<protein>
    <submittedName>
        <fullName evidence="5">Uncharacterized protein LOC108666368 isoform X1</fullName>
    </submittedName>
</protein>
<dbReference type="Proteomes" id="UP000694843">
    <property type="component" value="Unplaced"/>
</dbReference>
<dbReference type="OrthoDB" id="6340748at2759"/>
<feature type="domain" description="FAM13A-like" evidence="3">
    <location>
        <begin position="1135"/>
        <end position="1203"/>
    </location>
</feature>
<feature type="region of interest" description="Disordered" evidence="2">
    <location>
        <begin position="40"/>
        <end position="61"/>
    </location>
</feature>
<name>A0A8B7N4E1_HYAAZ</name>
<organism evidence="4 5">
    <name type="scientific">Hyalella azteca</name>
    <name type="common">Amphipod</name>
    <dbReference type="NCBI Taxonomy" id="294128"/>
    <lineage>
        <taxon>Eukaryota</taxon>
        <taxon>Metazoa</taxon>
        <taxon>Ecdysozoa</taxon>
        <taxon>Arthropoda</taxon>
        <taxon>Crustacea</taxon>
        <taxon>Multicrustacea</taxon>
        <taxon>Malacostraca</taxon>
        <taxon>Eumalacostraca</taxon>
        <taxon>Peracarida</taxon>
        <taxon>Amphipoda</taxon>
        <taxon>Senticaudata</taxon>
        <taxon>Talitrida</taxon>
        <taxon>Talitroidea</taxon>
        <taxon>Hyalellidae</taxon>
        <taxon>Hyalella</taxon>
    </lineage>
</organism>
<feature type="compositionally biased region" description="Basic and acidic residues" evidence="2">
    <location>
        <begin position="1134"/>
        <end position="1147"/>
    </location>
</feature>
<feature type="compositionally biased region" description="Basic and acidic residues" evidence="2">
    <location>
        <begin position="1157"/>
        <end position="1177"/>
    </location>
</feature>
<feature type="region of interest" description="Disordered" evidence="2">
    <location>
        <begin position="618"/>
        <end position="643"/>
    </location>
</feature>
<dbReference type="PANTHER" id="PTHR15904">
    <property type="entry name" value="FAM13"/>
    <property type="match status" value="1"/>
</dbReference>
<dbReference type="InterPro" id="IPR039102">
    <property type="entry name" value="FAM13"/>
</dbReference>
<feature type="compositionally biased region" description="Low complexity" evidence="2">
    <location>
        <begin position="1113"/>
        <end position="1125"/>
    </location>
</feature>
<dbReference type="InterPro" id="IPR008936">
    <property type="entry name" value="Rho_GTPase_activation_prot"/>
</dbReference>
<dbReference type="Pfam" id="PF26116">
    <property type="entry name" value="FAM13A"/>
    <property type="match status" value="1"/>
</dbReference>
<feature type="region of interest" description="Disordered" evidence="2">
    <location>
        <begin position="1"/>
        <end position="21"/>
    </location>
</feature>
<dbReference type="SUPFAM" id="SSF48350">
    <property type="entry name" value="GTPase activation domain, GAP"/>
    <property type="match status" value="1"/>
</dbReference>
<sequence length="1210" mass="133597">MRRPTLCCDNQSTADVDSPCKDQGGTFARMRRLFLSKPLSRRSLSGSHSSTKPQHRDPGASFLTRSELTRGSCSSRPALPLLQLDNSFLFIEQQVLGADLEVVIRGPKSEQGVPQLVYQLCSYILNHDVDSSALVYEEWCSSDVKDVLSRHPRCSSLEACNVAPLLRLFVERLPAPLLPHSTAVALVGMAADDSAPTEARRLLLTQVSPGSLSLLRYLTAFASCLSHSNRCGGGETWVLLAAGAVGSRSEDRALGRPVAEYLLRHSLALFPDEPRALPPAIVSDSFPDSSDASLTALTSQEEDNDEDEEKEERRPGLGVVTHDEDYDRMSSSSSSPSSSRSCTTTSEDTEGFRCPQLGSGQTPGTYLAIEEAVSPDFDDYQPGDKNRVIIYHKLLDENIVAHESSELQVDTADALTTEEIDVRLDESSQEDLNDGQVTVRCATSDSSPRSHGVEPDISSLRSFRETQTSSPAKKCKTRATARLDTEVVVIEPTWHQPVAADSSCYNLDDSGSTTLEPVPPESSCRLVSRDDSSGNGSVGAPPAPASASLTTATVVTASSVAAVHHGSRQGKRKEHVDEGLCEEHEAKVIRSTGSSDHALLSLPFSCDAPPVATNWDKLIPSPADESASEAGVEESDSSVLNQPCGQWNDFASVGEVYLGDSQDAPVQDSGEPWITDADVARTRRWSERFYPVRSSATEYQSPERRHPHKSKKRKSKSRRHSKESSAAIASCEGSEEEKLSSSRPQSGDDDENDGRSSPATDTDGPPRPDSLSSLLDHSEPAVTSDRGRWQSPPLDDHRTALLYSRYSDDETNLTTSSGRSWHKYDHPLAKDPLPTTTNSSFSSAFIQAVAGKYSGGGPSHRNISAIKKRIKRFEEDFEHKFGYKPSHSEKMKHKEIKKYMSDLNKARKELKTMKEGVADLVSSSKGFSLSLLRCQESTSLGHSTLPDVVDATPDHAATLIKVEERLRDGRQSDDRPSELSKMTLAQMQDEKTCLQKALLYYESIHGRPNTRDTRELARPLYDRYRQVKRSVSRAQLRAKENVNELAPIFEHVAMDFTLASPQHRSSLTPDSLPTEQLLLCKEKLLQEQRRQSESLRSPDSDDEGQQDCGQEASLSDSSDVSKQSSTLGNLHSLPLHELKERRREAKDQKKKLRKSLRQFEERYEREHGHKLAKENRGSMEQNYLDYKHAKAKLRLLEALIAKKAPTDDEF</sequence>
<dbReference type="GeneID" id="108666368"/>
<reference evidence="5" key="1">
    <citation type="submission" date="2025-08" db="UniProtKB">
        <authorList>
            <consortium name="RefSeq"/>
        </authorList>
    </citation>
    <scope>IDENTIFICATION</scope>
    <source>
        <tissue evidence="5">Whole organism</tissue>
    </source>
</reference>
<gene>
    <name evidence="5" type="primary">LOC108666368</name>
</gene>
<evidence type="ECO:0000259" key="3">
    <source>
        <dbReference type="Pfam" id="PF26116"/>
    </source>
</evidence>
<feature type="compositionally biased region" description="Low complexity" evidence="2">
    <location>
        <begin position="533"/>
        <end position="546"/>
    </location>
</feature>